<dbReference type="Proteomes" id="UP000677228">
    <property type="component" value="Unassembled WGS sequence"/>
</dbReference>
<accession>A0A8S2FPE6</accession>
<dbReference type="EMBL" id="CAJOBA010058936">
    <property type="protein sequence ID" value="CAF4311992.1"/>
    <property type="molecule type" value="Genomic_DNA"/>
</dbReference>
<name>A0A8S2FPE6_9BILA</name>
<organism evidence="2 4">
    <name type="scientific">Didymodactylos carnosus</name>
    <dbReference type="NCBI Taxonomy" id="1234261"/>
    <lineage>
        <taxon>Eukaryota</taxon>
        <taxon>Metazoa</taxon>
        <taxon>Spiralia</taxon>
        <taxon>Gnathifera</taxon>
        <taxon>Rotifera</taxon>
        <taxon>Eurotatoria</taxon>
        <taxon>Bdelloidea</taxon>
        <taxon>Philodinida</taxon>
        <taxon>Philodinidae</taxon>
        <taxon>Didymodactylos</taxon>
    </lineage>
</organism>
<dbReference type="Proteomes" id="UP000682733">
    <property type="component" value="Unassembled WGS sequence"/>
</dbReference>
<evidence type="ECO:0000313" key="2">
    <source>
        <dbReference type="EMBL" id="CAF1525219.1"/>
    </source>
</evidence>
<evidence type="ECO:0008006" key="5">
    <source>
        <dbReference type="Google" id="ProtNLM"/>
    </source>
</evidence>
<feature type="transmembrane region" description="Helical" evidence="1">
    <location>
        <begin position="27"/>
        <end position="48"/>
    </location>
</feature>
<gene>
    <name evidence="2" type="ORF">OVA965_LOCUS37978</name>
    <name evidence="3" type="ORF">TMI583_LOCUS39113</name>
</gene>
<feature type="transmembrane region" description="Helical" evidence="1">
    <location>
        <begin position="68"/>
        <end position="88"/>
    </location>
</feature>
<feature type="non-terminal residue" evidence="2">
    <location>
        <position position="1"/>
    </location>
</feature>
<proteinExistence type="predicted"/>
<dbReference type="AlphaFoldDB" id="A0A8S2FPE6"/>
<keyword evidence="1" id="KW-0812">Transmembrane</keyword>
<evidence type="ECO:0000313" key="3">
    <source>
        <dbReference type="EMBL" id="CAF4311992.1"/>
    </source>
</evidence>
<comment type="caution">
    <text evidence="2">The sequence shown here is derived from an EMBL/GenBank/DDBJ whole genome shotgun (WGS) entry which is preliminary data.</text>
</comment>
<protein>
    <recommendedName>
        <fullName evidence="5">G-protein coupled receptors family 1 profile domain-containing protein</fullName>
    </recommendedName>
</protein>
<evidence type="ECO:0000313" key="4">
    <source>
        <dbReference type="Proteomes" id="UP000677228"/>
    </source>
</evidence>
<dbReference type="Gene3D" id="1.20.1070.10">
    <property type="entry name" value="Rhodopsin 7-helix transmembrane proteins"/>
    <property type="match status" value="1"/>
</dbReference>
<reference evidence="2" key="1">
    <citation type="submission" date="2021-02" db="EMBL/GenBank/DDBJ databases">
        <authorList>
            <person name="Nowell W R."/>
        </authorList>
    </citation>
    <scope>NUCLEOTIDE SEQUENCE</scope>
</reference>
<dbReference type="EMBL" id="CAJNOK010036761">
    <property type="protein sequence ID" value="CAF1525219.1"/>
    <property type="molecule type" value="Genomic_DNA"/>
</dbReference>
<keyword evidence="1" id="KW-1133">Transmembrane helix</keyword>
<keyword evidence="1" id="KW-0472">Membrane</keyword>
<dbReference type="SUPFAM" id="SSF81321">
    <property type="entry name" value="Family A G protein-coupled receptor-like"/>
    <property type="match status" value="1"/>
</dbReference>
<evidence type="ECO:0000256" key="1">
    <source>
        <dbReference type="SAM" id="Phobius"/>
    </source>
</evidence>
<sequence>LMVWKNMQKVGAVPSARYRYDRQLTQMLLLQLTTIIVSLIPYCAQTTYSAITMNEQKDSLRLAGDTLFVSISNLLFYLAYVTSFYIYVISSKAFRSKLVKRIPKLYYKICHKHPPQGRQATAQIPTVSMETPIC</sequence>